<feature type="transmembrane region" description="Helical" evidence="8">
    <location>
        <begin position="243"/>
        <end position="262"/>
    </location>
</feature>
<keyword evidence="6 8" id="KW-0472">Membrane</keyword>
<dbReference type="OrthoDB" id="413079at2759"/>
<dbReference type="PROSITE" id="PS50850">
    <property type="entry name" value="MFS"/>
    <property type="match status" value="1"/>
</dbReference>
<reference evidence="10 11" key="1">
    <citation type="submission" date="2015-09" db="EMBL/GenBank/DDBJ databases">
        <title>Host preference determinants of Valsa canker pathogens revealed by comparative genomics.</title>
        <authorList>
            <person name="Yin Z."/>
            <person name="Huang L."/>
        </authorList>
    </citation>
    <scope>NUCLEOTIDE SEQUENCE [LARGE SCALE GENOMIC DNA]</scope>
    <source>
        <strain evidence="10 11">03-1</strain>
    </source>
</reference>
<sequence>MESTIPSRSERQPLLRHVSPQPVDDDDQLSASEACHTQEHDTGHNRSADITLKLLATSFSFLLLGYLVARPGIIPISSVGYIAGALLNQPIHRRFGQRGIAIIAPIFQLTYTILASTYFDPGQAHFVVFLFIRVVGNFGFGLLHGSWSAWAGGLGERSNTVQGLLHGSLAVGAGLVPVVVVVGVPWLEMWYVLHGAVILQWVLLCWAFRFDDGKRYRDALETSRPGGLNEASRATPVVRPRGALGYAVTWICAAYFFFYVGTETAMSGWVTFILRARDATTDLATLSSSGFWLGMGAGRILLGLATDRLGVRMATASYLVVAIVFQGIMIAVNQAVVSIIAVSLVGFFLGPVFPSGIVMITRLLPKELHVKAVSLVASVGQLGAAVGPIVMGPLVQSLGLQGSQAIILAILVVTLLIWCLFTRFPDTDIGLDHTAHMSPDATG</sequence>
<evidence type="ECO:0000259" key="9">
    <source>
        <dbReference type="PROSITE" id="PS50850"/>
    </source>
</evidence>
<evidence type="ECO:0000256" key="8">
    <source>
        <dbReference type="SAM" id="Phobius"/>
    </source>
</evidence>
<comment type="caution">
    <text evidence="10">The sequence shown here is derived from an EMBL/GenBank/DDBJ whole genome shotgun (WGS) entry which is preliminary data.</text>
</comment>
<dbReference type="Proteomes" id="UP000283895">
    <property type="component" value="Unassembled WGS sequence"/>
</dbReference>
<keyword evidence="5 8" id="KW-1133">Transmembrane helix</keyword>
<dbReference type="InterPro" id="IPR036259">
    <property type="entry name" value="MFS_trans_sf"/>
</dbReference>
<evidence type="ECO:0000313" key="11">
    <source>
        <dbReference type="Proteomes" id="UP000283895"/>
    </source>
</evidence>
<evidence type="ECO:0000256" key="3">
    <source>
        <dbReference type="ARBA" id="ARBA00022448"/>
    </source>
</evidence>
<dbReference type="GO" id="GO:0016020">
    <property type="term" value="C:membrane"/>
    <property type="evidence" value="ECO:0007669"/>
    <property type="project" value="TreeGrafter"/>
</dbReference>
<dbReference type="STRING" id="356882.A0A423WI29"/>
<feature type="transmembrane region" description="Helical" evidence="8">
    <location>
        <begin position="99"/>
        <end position="119"/>
    </location>
</feature>
<evidence type="ECO:0000256" key="1">
    <source>
        <dbReference type="ARBA" id="ARBA00004127"/>
    </source>
</evidence>
<feature type="region of interest" description="Disordered" evidence="7">
    <location>
        <begin position="1"/>
        <end position="30"/>
    </location>
</feature>
<gene>
    <name evidence="10" type="ORF">VMCG_05721</name>
</gene>
<dbReference type="PANTHER" id="PTHR23514">
    <property type="entry name" value="BYPASS OF STOP CODON PROTEIN 6"/>
    <property type="match status" value="1"/>
</dbReference>
<comment type="similarity">
    <text evidence="2">Belongs to the major facilitator superfamily.</text>
</comment>
<keyword evidence="11" id="KW-1185">Reference proteome</keyword>
<feature type="transmembrane region" description="Helical" evidence="8">
    <location>
        <begin position="125"/>
        <end position="143"/>
    </location>
</feature>
<dbReference type="InterPro" id="IPR011701">
    <property type="entry name" value="MFS"/>
</dbReference>
<dbReference type="Gene3D" id="1.20.1250.20">
    <property type="entry name" value="MFS general substrate transporter like domains"/>
    <property type="match status" value="1"/>
</dbReference>
<dbReference type="PANTHER" id="PTHR23514:SF3">
    <property type="entry name" value="BYPASS OF STOP CODON PROTEIN 6"/>
    <property type="match status" value="1"/>
</dbReference>
<keyword evidence="4 8" id="KW-0812">Transmembrane</keyword>
<evidence type="ECO:0000313" key="10">
    <source>
        <dbReference type="EMBL" id="ROW03062.1"/>
    </source>
</evidence>
<organism evidence="10 11">
    <name type="scientific">Cytospora schulzeri</name>
    <dbReference type="NCBI Taxonomy" id="448051"/>
    <lineage>
        <taxon>Eukaryota</taxon>
        <taxon>Fungi</taxon>
        <taxon>Dikarya</taxon>
        <taxon>Ascomycota</taxon>
        <taxon>Pezizomycotina</taxon>
        <taxon>Sordariomycetes</taxon>
        <taxon>Sordariomycetidae</taxon>
        <taxon>Diaporthales</taxon>
        <taxon>Cytosporaceae</taxon>
        <taxon>Cytospora</taxon>
    </lineage>
</organism>
<evidence type="ECO:0000256" key="7">
    <source>
        <dbReference type="SAM" id="MobiDB-lite"/>
    </source>
</evidence>
<dbReference type="InterPro" id="IPR020846">
    <property type="entry name" value="MFS_dom"/>
</dbReference>
<feature type="transmembrane region" description="Helical" evidence="8">
    <location>
        <begin position="282"/>
        <end position="302"/>
    </location>
</feature>
<feature type="transmembrane region" description="Helical" evidence="8">
    <location>
        <begin position="61"/>
        <end position="87"/>
    </location>
</feature>
<feature type="transmembrane region" description="Helical" evidence="8">
    <location>
        <begin position="309"/>
        <end position="329"/>
    </location>
</feature>
<feature type="transmembrane region" description="Helical" evidence="8">
    <location>
        <begin position="403"/>
        <end position="421"/>
    </location>
</feature>
<protein>
    <recommendedName>
        <fullName evidence="9">Major facilitator superfamily (MFS) profile domain-containing protein</fullName>
    </recommendedName>
</protein>
<dbReference type="FunFam" id="1.20.1250.20:FF:000286">
    <property type="entry name" value="MFS efflux transporter"/>
    <property type="match status" value="1"/>
</dbReference>
<evidence type="ECO:0000256" key="5">
    <source>
        <dbReference type="ARBA" id="ARBA00022989"/>
    </source>
</evidence>
<evidence type="ECO:0000256" key="4">
    <source>
        <dbReference type="ARBA" id="ARBA00022692"/>
    </source>
</evidence>
<dbReference type="SUPFAM" id="SSF103473">
    <property type="entry name" value="MFS general substrate transporter"/>
    <property type="match status" value="1"/>
</dbReference>
<feature type="transmembrane region" description="Helical" evidence="8">
    <location>
        <begin position="335"/>
        <end position="360"/>
    </location>
</feature>
<feature type="domain" description="Major facilitator superfamily (MFS) profile" evidence="9">
    <location>
        <begin position="247"/>
        <end position="443"/>
    </location>
</feature>
<dbReference type="Pfam" id="PF07690">
    <property type="entry name" value="MFS_1"/>
    <property type="match status" value="1"/>
</dbReference>
<evidence type="ECO:0000256" key="6">
    <source>
        <dbReference type="ARBA" id="ARBA00023136"/>
    </source>
</evidence>
<feature type="transmembrane region" description="Helical" evidence="8">
    <location>
        <begin position="164"/>
        <end position="184"/>
    </location>
</feature>
<feature type="transmembrane region" description="Helical" evidence="8">
    <location>
        <begin position="372"/>
        <end position="391"/>
    </location>
</feature>
<dbReference type="EMBL" id="LKEA01000016">
    <property type="protein sequence ID" value="ROW03062.1"/>
    <property type="molecule type" value="Genomic_DNA"/>
</dbReference>
<name>A0A423WI29_9PEZI</name>
<dbReference type="GO" id="GO:0022857">
    <property type="term" value="F:transmembrane transporter activity"/>
    <property type="evidence" value="ECO:0007669"/>
    <property type="project" value="InterPro"/>
</dbReference>
<comment type="subcellular location">
    <subcellularLocation>
        <location evidence="1">Endomembrane system</location>
        <topology evidence="1">Multi-pass membrane protein</topology>
    </subcellularLocation>
</comment>
<dbReference type="GO" id="GO:0012505">
    <property type="term" value="C:endomembrane system"/>
    <property type="evidence" value="ECO:0007669"/>
    <property type="project" value="UniProtKB-SubCell"/>
</dbReference>
<dbReference type="AlphaFoldDB" id="A0A423WI29"/>
<proteinExistence type="inferred from homology"/>
<dbReference type="InterPro" id="IPR051788">
    <property type="entry name" value="MFS_Transporter"/>
</dbReference>
<feature type="transmembrane region" description="Helical" evidence="8">
    <location>
        <begin position="190"/>
        <end position="208"/>
    </location>
</feature>
<accession>A0A423WI29</accession>
<keyword evidence="3" id="KW-0813">Transport</keyword>
<evidence type="ECO:0000256" key="2">
    <source>
        <dbReference type="ARBA" id="ARBA00008335"/>
    </source>
</evidence>